<gene>
    <name evidence="7" type="ORF">DAY19_03350</name>
</gene>
<name>A0ABY0INN8_9BACT</name>
<dbReference type="Pfam" id="PF04055">
    <property type="entry name" value="Radical_SAM"/>
    <property type="match status" value="1"/>
</dbReference>
<dbReference type="InterPro" id="IPR058240">
    <property type="entry name" value="rSAM_sf"/>
</dbReference>
<reference evidence="8" key="1">
    <citation type="journal article" date="2019" name="Int. J. Syst. Evol. Microbiol.">
        <title>Halobacteriovorax valvorus sp. nov., a novel prokaryotic predator isolated from coastal seawater of China.</title>
        <authorList>
            <person name="Chen M.-X."/>
        </authorList>
    </citation>
    <scope>NUCLEOTIDE SEQUENCE [LARGE SCALE GENOMIC DNA]</scope>
    <source>
        <strain evidence="8">BL9</strain>
    </source>
</reference>
<keyword evidence="3" id="KW-0479">Metal-binding</keyword>
<dbReference type="EMBL" id="QDKL01000001">
    <property type="protein sequence ID" value="RZF22822.1"/>
    <property type="molecule type" value="Genomic_DNA"/>
</dbReference>
<evidence type="ECO:0000256" key="1">
    <source>
        <dbReference type="ARBA" id="ARBA00001966"/>
    </source>
</evidence>
<dbReference type="Gene3D" id="3.20.20.70">
    <property type="entry name" value="Aldolase class I"/>
    <property type="match status" value="1"/>
</dbReference>
<comment type="cofactor">
    <cofactor evidence="1">
        <name>[4Fe-4S] cluster</name>
        <dbReference type="ChEBI" id="CHEBI:49883"/>
    </cofactor>
</comment>
<evidence type="ECO:0000256" key="5">
    <source>
        <dbReference type="ARBA" id="ARBA00023014"/>
    </source>
</evidence>
<protein>
    <submittedName>
        <fullName evidence="7">Radical SAM protein</fullName>
    </submittedName>
</protein>
<comment type="caution">
    <text evidence="7">The sequence shown here is derived from an EMBL/GenBank/DDBJ whole genome shotgun (WGS) entry which is preliminary data.</text>
</comment>
<sequence length="309" mass="36377">MSASNDALIRSERIELDLTGTCNAKCPLCARNYKHIEVKYNERHLNEITDQLDHFPNAKYVHLVGAFSEPTLYRSIFDLCRYLRKRDIAIEICTNGDTHNPDWWAELGTILGPEDSVYFTICGSTQELHEIYRVNTSLANIRANAKAFRESNPYGIDYIQHILFDYNAKDLEDGSMDELLKEFSNINLTQTLYRRDTEVYKNPFNLDKMLVTPELKRKYDVIINSAKKKWGEKVSGGKDYDIDCRSYHNKSIHIDQHGTVFPCYVWLEESRQDKWDLDYKKIQNFEYECCQICEKNCKRLMDMWELEIL</sequence>
<dbReference type="InterPro" id="IPR013785">
    <property type="entry name" value="Aldolase_TIM"/>
</dbReference>
<dbReference type="PROSITE" id="PS51918">
    <property type="entry name" value="RADICAL_SAM"/>
    <property type="match status" value="1"/>
</dbReference>
<evidence type="ECO:0000259" key="6">
    <source>
        <dbReference type="PROSITE" id="PS51918"/>
    </source>
</evidence>
<evidence type="ECO:0000256" key="4">
    <source>
        <dbReference type="ARBA" id="ARBA00023004"/>
    </source>
</evidence>
<accession>A0ABY0INN8</accession>
<dbReference type="InterPro" id="IPR050377">
    <property type="entry name" value="Radical_SAM_PqqE_MftC-like"/>
</dbReference>
<evidence type="ECO:0000313" key="8">
    <source>
        <dbReference type="Proteomes" id="UP000443582"/>
    </source>
</evidence>
<evidence type="ECO:0000256" key="2">
    <source>
        <dbReference type="ARBA" id="ARBA00022691"/>
    </source>
</evidence>
<dbReference type="Proteomes" id="UP000443582">
    <property type="component" value="Unassembled WGS sequence"/>
</dbReference>
<keyword evidence="8" id="KW-1185">Reference proteome</keyword>
<evidence type="ECO:0000256" key="3">
    <source>
        <dbReference type="ARBA" id="ARBA00022723"/>
    </source>
</evidence>
<dbReference type="InterPro" id="IPR007197">
    <property type="entry name" value="rSAM"/>
</dbReference>
<dbReference type="RefSeq" id="WP_114705768.1">
    <property type="nucleotide sequence ID" value="NZ_QDKL01000001.1"/>
</dbReference>
<organism evidence="7 8">
    <name type="scientific">Halobacteriovorax vibrionivorans</name>
    <dbReference type="NCBI Taxonomy" id="2152716"/>
    <lineage>
        <taxon>Bacteria</taxon>
        <taxon>Pseudomonadati</taxon>
        <taxon>Bdellovibrionota</taxon>
        <taxon>Bacteriovoracia</taxon>
        <taxon>Bacteriovoracales</taxon>
        <taxon>Halobacteriovoraceae</taxon>
        <taxon>Halobacteriovorax</taxon>
    </lineage>
</organism>
<dbReference type="SUPFAM" id="SSF102114">
    <property type="entry name" value="Radical SAM enzymes"/>
    <property type="match status" value="1"/>
</dbReference>
<keyword evidence="2" id="KW-0949">S-adenosyl-L-methionine</keyword>
<evidence type="ECO:0000313" key="7">
    <source>
        <dbReference type="EMBL" id="RZF22822.1"/>
    </source>
</evidence>
<proteinExistence type="predicted"/>
<dbReference type="PANTHER" id="PTHR11228">
    <property type="entry name" value="RADICAL SAM DOMAIN PROTEIN"/>
    <property type="match status" value="1"/>
</dbReference>
<keyword evidence="4" id="KW-0408">Iron</keyword>
<dbReference type="SFLD" id="SFLDS00029">
    <property type="entry name" value="Radical_SAM"/>
    <property type="match status" value="1"/>
</dbReference>
<keyword evidence="5" id="KW-0411">Iron-sulfur</keyword>
<feature type="domain" description="Radical SAM core" evidence="6">
    <location>
        <begin position="4"/>
        <end position="232"/>
    </location>
</feature>
<dbReference type="PANTHER" id="PTHR11228:SF7">
    <property type="entry name" value="PQQA PEPTIDE CYCLASE"/>
    <property type="match status" value="1"/>
</dbReference>